<feature type="transmembrane region" description="Helical" evidence="6">
    <location>
        <begin position="129"/>
        <end position="159"/>
    </location>
</feature>
<feature type="transmembrane region" description="Helical" evidence="6">
    <location>
        <begin position="74"/>
        <end position="95"/>
    </location>
</feature>
<evidence type="ECO:0000256" key="4">
    <source>
        <dbReference type="ARBA" id="ARBA00022989"/>
    </source>
</evidence>
<dbReference type="Gene3D" id="1.20.120.1630">
    <property type="match status" value="1"/>
</dbReference>
<dbReference type="AlphaFoldDB" id="A0A3B0ZDE7"/>
<comment type="similarity">
    <text evidence="2">Belongs to the nurim family.</text>
</comment>
<reference evidence="8" key="1">
    <citation type="submission" date="2018-06" db="EMBL/GenBank/DDBJ databases">
        <authorList>
            <person name="Zhirakovskaya E."/>
        </authorList>
    </citation>
    <scope>NUCLEOTIDE SEQUENCE</scope>
</reference>
<gene>
    <name evidence="8" type="ORF">MNBD_GAMMA16-1107</name>
</gene>
<organism evidence="8">
    <name type="scientific">hydrothermal vent metagenome</name>
    <dbReference type="NCBI Taxonomy" id="652676"/>
    <lineage>
        <taxon>unclassified sequences</taxon>
        <taxon>metagenomes</taxon>
        <taxon>ecological metagenomes</taxon>
    </lineage>
</organism>
<dbReference type="InterPro" id="IPR009915">
    <property type="entry name" value="NnrU_dom"/>
</dbReference>
<dbReference type="EMBL" id="UOFO01000038">
    <property type="protein sequence ID" value="VAW84279.1"/>
    <property type="molecule type" value="Genomic_DNA"/>
</dbReference>
<feature type="transmembrane region" description="Helical" evidence="6">
    <location>
        <begin position="44"/>
        <end position="62"/>
    </location>
</feature>
<keyword evidence="3 6" id="KW-0812">Transmembrane</keyword>
<keyword evidence="4 6" id="KW-1133">Transmembrane helix</keyword>
<evidence type="ECO:0000256" key="5">
    <source>
        <dbReference type="ARBA" id="ARBA00023136"/>
    </source>
</evidence>
<accession>A0A3B0ZDE7</accession>
<keyword evidence="5 6" id="KW-0472">Membrane</keyword>
<protein>
    <recommendedName>
        <fullName evidence="7">NnrU domain-containing protein</fullName>
    </recommendedName>
</protein>
<evidence type="ECO:0000259" key="7">
    <source>
        <dbReference type="Pfam" id="PF07298"/>
    </source>
</evidence>
<dbReference type="PANTHER" id="PTHR31040">
    <property type="entry name" value="NURIM"/>
    <property type="match status" value="1"/>
</dbReference>
<evidence type="ECO:0000256" key="3">
    <source>
        <dbReference type="ARBA" id="ARBA00022692"/>
    </source>
</evidence>
<name>A0A3B0ZDE7_9ZZZZ</name>
<dbReference type="InterPro" id="IPR033580">
    <property type="entry name" value="Nurim-like"/>
</dbReference>
<dbReference type="Pfam" id="PF07298">
    <property type="entry name" value="NnrU"/>
    <property type="match status" value="1"/>
</dbReference>
<evidence type="ECO:0000256" key="1">
    <source>
        <dbReference type="ARBA" id="ARBA00004141"/>
    </source>
</evidence>
<evidence type="ECO:0000256" key="6">
    <source>
        <dbReference type="SAM" id="Phobius"/>
    </source>
</evidence>
<feature type="domain" description="NnrU" evidence="7">
    <location>
        <begin position="8"/>
        <end position="129"/>
    </location>
</feature>
<dbReference type="PANTHER" id="PTHR31040:SF1">
    <property type="entry name" value="NURIM"/>
    <property type="match status" value="1"/>
</dbReference>
<comment type="subcellular location">
    <subcellularLocation>
        <location evidence="1">Membrane</location>
        <topology evidence="1">Multi-pass membrane protein</topology>
    </subcellularLocation>
</comment>
<evidence type="ECO:0000313" key="8">
    <source>
        <dbReference type="EMBL" id="VAW84279.1"/>
    </source>
</evidence>
<dbReference type="GO" id="GO:0031965">
    <property type="term" value="C:nuclear membrane"/>
    <property type="evidence" value="ECO:0007669"/>
    <property type="project" value="TreeGrafter"/>
</dbReference>
<evidence type="ECO:0000256" key="2">
    <source>
        <dbReference type="ARBA" id="ARBA00010631"/>
    </source>
</evidence>
<sequence length="206" mass="23990">MLSELLILFVSWLLYFVIHSLTASTSLKDYCANTLDLNGQRFRLIYVIVSSVLLAPIVYLIWQDSTPTLWQHSGLIKITFDVLALIAAIGFLVVARSYNMLNFLGLADDDQHEHRLKISWLHRYVRHPWYFFGLIIIWTRDMSTLWLVSCICITVYLIIGSKLEDNKLFAEFGEAYRYYQKKVPGLFIIPGRYLTDDAMQILKTLK</sequence>
<proteinExistence type="inferred from homology"/>